<dbReference type="InterPro" id="IPR010994">
    <property type="entry name" value="RuvA_2-like"/>
</dbReference>
<evidence type="ECO:0000313" key="10">
    <source>
        <dbReference type="Proteomes" id="UP000242814"/>
    </source>
</evidence>
<feature type="region of interest" description="Disordered" evidence="7">
    <location>
        <begin position="248"/>
        <end position="343"/>
    </location>
</feature>
<dbReference type="GO" id="GO:0070914">
    <property type="term" value="P:UV-damage excision repair"/>
    <property type="evidence" value="ECO:0007669"/>
    <property type="project" value="TreeGrafter"/>
</dbReference>
<dbReference type="EMBL" id="LZYO01000371">
    <property type="protein sequence ID" value="ODH14270.1"/>
    <property type="molecule type" value="Genomic_DNA"/>
</dbReference>
<feature type="compositionally biased region" description="Low complexity" evidence="7">
    <location>
        <begin position="20"/>
        <end position="35"/>
    </location>
</feature>
<keyword evidence="6" id="KW-0539">Nucleus</keyword>
<dbReference type="AlphaFoldDB" id="A0A1D2J7A0"/>
<dbReference type="GO" id="GO:0006302">
    <property type="term" value="P:double-strand break repair"/>
    <property type="evidence" value="ECO:0007669"/>
    <property type="project" value="UniProtKB-ARBA"/>
</dbReference>
<dbReference type="InterPro" id="IPR021858">
    <property type="entry name" value="Fun_TF"/>
</dbReference>
<feature type="region of interest" description="Disordered" evidence="7">
    <location>
        <begin position="1"/>
        <end position="51"/>
    </location>
</feature>
<keyword evidence="5" id="KW-0234">DNA repair</keyword>
<dbReference type="Gene3D" id="1.10.150.20">
    <property type="entry name" value="5' to 3' exonuclease, C-terminal subdomain"/>
    <property type="match status" value="1"/>
</dbReference>
<dbReference type="GO" id="GO:0000110">
    <property type="term" value="C:nucleotide-excision repair factor 1 complex"/>
    <property type="evidence" value="ECO:0007669"/>
    <property type="project" value="TreeGrafter"/>
</dbReference>
<dbReference type="FunFam" id="3.40.50.10130:FF:000001">
    <property type="entry name" value="DNA excision repair protein ERCC-1"/>
    <property type="match status" value="1"/>
</dbReference>
<feature type="region of interest" description="Disordered" evidence="7">
    <location>
        <begin position="361"/>
        <end position="396"/>
    </location>
</feature>
<feature type="compositionally biased region" description="Acidic residues" evidence="7">
    <location>
        <begin position="1"/>
        <end position="10"/>
    </location>
</feature>
<gene>
    <name evidence="9" type="ORF">ACO22_06614</name>
</gene>
<evidence type="ECO:0000256" key="3">
    <source>
        <dbReference type="ARBA" id="ARBA00022763"/>
    </source>
</evidence>
<evidence type="ECO:0000256" key="2">
    <source>
        <dbReference type="ARBA" id="ARBA00008283"/>
    </source>
</evidence>
<evidence type="ECO:0000313" key="9">
    <source>
        <dbReference type="EMBL" id="ODH14270.1"/>
    </source>
</evidence>
<evidence type="ECO:0000256" key="4">
    <source>
        <dbReference type="ARBA" id="ARBA00023125"/>
    </source>
</evidence>
<feature type="compositionally biased region" description="Basic and acidic residues" evidence="7">
    <location>
        <begin position="323"/>
        <end position="343"/>
    </location>
</feature>
<dbReference type="NCBIfam" id="TIGR00597">
    <property type="entry name" value="rad10"/>
    <property type="match status" value="1"/>
</dbReference>
<keyword evidence="3" id="KW-0227">DNA damage</keyword>
<dbReference type="Pfam" id="PF14520">
    <property type="entry name" value="HHH_5"/>
    <property type="match status" value="1"/>
</dbReference>
<dbReference type="SUPFAM" id="SSF47781">
    <property type="entry name" value="RuvA domain 2-like"/>
    <property type="match status" value="1"/>
</dbReference>
<dbReference type="GO" id="GO:0070522">
    <property type="term" value="C:ERCC4-ERCC1 complex"/>
    <property type="evidence" value="ECO:0007669"/>
    <property type="project" value="TreeGrafter"/>
</dbReference>
<comment type="subcellular location">
    <subcellularLocation>
        <location evidence="1">Nucleus</location>
    </subcellularLocation>
</comment>
<accession>A0A1D2J7A0</accession>
<dbReference type="Proteomes" id="UP000242814">
    <property type="component" value="Unassembled WGS sequence"/>
</dbReference>
<dbReference type="PANTHER" id="PTHR12749">
    <property type="entry name" value="EXCISION REPAIR CROSS-COMPLEMENTING 1 ERCC1"/>
    <property type="match status" value="1"/>
</dbReference>
<dbReference type="GO" id="GO:0003697">
    <property type="term" value="F:single-stranded DNA binding"/>
    <property type="evidence" value="ECO:0007669"/>
    <property type="project" value="TreeGrafter"/>
</dbReference>
<feature type="region of interest" description="Disordered" evidence="7">
    <location>
        <begin position="552"/>
        <end position="614"/>
    </location>
</feature>
<comment type="caution">
    <text evidence="9">The sequence shown here is derived from an EMBL/GenBank/DDBJ whole genome shotgun (WGS) entry which is preliminary data.</text>
</comment>
<comment type="similarity">
    <text evidence="2">Belongs to the ERCC1/RAD10/SWI10 family.</text>
</comment>
<organism evidence="9 10">
    <name type="scientific">Paracoccidioides brasiliensis</name>
    <dbReference type="NCBI Taxonomy" id="121759"/>
    <lineage>
        <taxon>Eukaryota</taxon>
        <taxon>Fungi</taxon>
        <taxon>Dikarya</taxon>
        <taxon>Ascomycota</taxon>
        <taxon>Pezizomycotina</taxon>
        <taxon>Eurotiomycetes</taxon>
        <taxon>Eurotiomycetidae</taxon>
        <taxon>Onygenales</taxon>
        <taxon>Ajellomycetaceae</taxon>
        <taxon>Paracoccidioides</taxon>
    </lineage>
</organism>
<dbReference type="PANTHER" id="PTHR12749:SF0">
    <property type="entry name" value="DNA EXCISION REPAIR PROTEIN ERCC-1"/>
    <property type="match status" value="1"/>
</dbReference>
<dbReference type="Gene3D" id="3.40.50.10130">
    <property type="match status" value="1"/>
</dbReference>
<evidence type="ECO:0000256" key="1">
    <source>
        <dbReference type="ARBA" id="ARBA00004123"/>
    </source>
</evidence>
<evidence type="ECO:0000259" key="8">
    <source>
        <dbReference type="Pfam" id="PF03834"/>
    </source>
</evidence>
<feature type="compositionally biased region" description="Low complexity" evidence="7">
    <location>
        <begin position="590"/>
        <end position="600"/>
    </location>
</feature>
<feature type="compositionally biased region" description="Low complexity" evidence="7">
    <location>
        <begin position="495"/>
        <end position="507"/>
    </location>
</feature>
<sequence>MDDEFGDEPDLVALTRPNQPDRSPARAPAPVADRATGVQQPKPQALPSRSGPAAILVSARQRGNPILNHVKHVPWEYADIPADYVVGNSTCILFLSLKYYRLHPEYIYSRIKGLGGKYNLRILLIMVDIPNHEDSLKELSKTSLVNNLTLILCWSAVEAGHYLELFKSCEHAQPTAIRTQQSQSYNESLVEFITTPRIINKSDAASLISTFGSLEAAINAQPEQISAVPGWGEKKVQQWHDAVTSEFRIRKSTKRRAEPSGGKNRRAQIPDNGRTEEESAFLAAHSEEYRRDVTGSQSAITSSRLHENRSDSVNDTQVETLISEERRVESNPRRSGQEEKRLNDGVMAALDRLRENANLAPLGTPEVPLQRSDWPPPRDPLPPRRHRPFPHPTSESPHLVPVWKSILGFGLAKAPTFGTLSSHPYAATLDLIPSSRPSADRQRGALEDGIMGKAAATGTGKGKLCDASPLEGARSNSRSLGPPPSGASTAPQPRASNSAAKSAPSKPQEGSKSFEFVLVTDTESRRQVRRHAMRQYMRQRRLEGIARLESSRAQVRGWGRSGSPATGTNLSPSSSRIEELDDDENITDLRSSSSDSSRGSVGPAEPDIPIMRDDENLTNQGDEIISALLHDIYSSDPKAMPGAGCFDPFNSYPLKLNRTDQHLIHHFVTTYPMMMYKMGDAHQNNPIKDIFRHLTLHDPTPFQAMLAISSKHLAGVEGHNESVQSLTHKMRALRMLNERLQSDAGRKHDGTIYAAATMAVIEKWSKDRDVERMHIQGIEQLLRRRGGMSGMRATSPFLENVLYWVDLSCAPRAIVAASLPWTGDIPDTVPSTLPYLSPKLHIHLTPHHHVLGTDPQEIAGILQACEDFLAFFRSLNALQHSLISTSLPVPLDLNHEGQAFRSQKRNLFDASTTLFSILTTLPDYDHGIRDVRFIDEYTCMACLFYLNTALYDSYLKSQNFDHYLEWVNLELKEINPYSNPSISSLLWVFMGNGGFMANRPSDKGERSWFVSRMVRVAKRLEWKQHGTLWDNLRDTLLGFLITQQECGIGSDQVGEAEIVSRKNCPGLLWDEDEMRKHILGPLYTGLPTFSMSPSYESSSYTLEPLTTAGDIKPPTFEFP</sequence>
<dbReference type="Pfam" id="PF03834">
    <property type="entry name" value="Rad10"/>
    <property type="match status" value="1"/>
</dbReference>
<dbReference type="VEuPathDB" id="FungiDB:PABG_04192"/>
<protein>
    <recommendedName>
        <fullName evidence="8">ERCC1-like central domain-containing protein</fullName>
    </recommendedName>
</protein>
<dbReference type="VEuPathDB" id="FungiDB:PABG_04191"/>
<proteinExistence type="inferred from homology"/>
<dbReference type="GO" id="GO:0006312">
    <property type="term" value="P:mitotic recombination"/>
    <property type="evidence" value="ECO:0007669"/>
    <property type="project" value="TreeGrafter"/>
</dbReference>
<evidence type="ECO:0000256" key="5">
    <source>
        <dbReference type="ARBA" id="ARBA00023204"/>
    </source>
</evidence>
<reference evidence="9 10" key="1">
    <citation type="submission" date="2016-06" db="EMBL/GenBank/DDBJ databases">
        <authorList>
            <person name="Kjaerup R.B."/>
            <person name="Dalgaard T.S."/>
            <person name="Juul-Madsen H.R."/>
        </authorList>
    </citation>
    <scope>NUCLEOTIDE SEQUENCE [LARGE SCALE GENOMIC DNA]</scope>
    <source>
        <strain evidence="9 10">Pb300</strain>
    </source>
</reference>
<dbReference type="InterPro" id="IPR004579">
    <property type="entry name" value="ERCC1/RAD10/SWI10"/>
</dbReference>
<dbReference type="CDD" id="cd22325">
    <property type="entry name" value="ERCC1_C-like"/>
    <property type="match status" value="1"/>
</dbReference>
<dbReference type="Pfam" id="PF11951">
    <property type="entry name" value="Fungal_trans_2"/>
    <property type="match status" value="1"/>
</dbReference>
<evidence type="ECO:0000256" key="6">
    <source>
        <dbReference type="ARBA" id="ARBA00023242"/>
    </source>
</evidence>
<feature type="domain" description="ERCC1-like central" evidence="8">
    <location>
        <begin position="55"/>
        <end position="167"/>
    </location>
</feature>
<feature type="compositionally biased region" description="Polar residues" evidence="7">
    <location>
        <begin position="563"/>
        <end position="575"/>
    </location>
</feature>
<name>A0A1D2J7A0_PARBR</name>
<dbReference type="InterPro" id="IPR047260">
    <property type="entry name" value="ERCC1-like_central_dom"/>
</dbReference>
<keyword evidence="4" id="KW-0238">DNA-binding</keyword>
<feature type="region of interest" description="Disordered" evidence="7">
    <location>
        <begin position="454"/>
        <end position="518"/>
    </location>
</feature>
<evidence type="ECO:0000256" key="7">
    <source>
        <dbReference type="SAM" id="MobiDB-lite"/>
    </source>
</evidence>
<dbReference type="InterPro" id="IPR011335">
    <property type="entry name" value="Restrct_endonuc-II-like"/>
</dbReference>
<dbReference type="SUPFAM" id="SSF52980">
    <property type="entry name" value="Restriction endonuclease-like"/>
    <property type="match status" value="1"/>
</dbReference>
<dbReference type="GO" id="GO:0003684">
    <property type="term" value="F:damaged DNA binding"/>
    <property type="evidence" value="ECO:0007669"/>
    <property type="project" value="InterPro"/>
</dbReference>
<feature type="compositionally biased region" description="Polar residues" evidence="7">
    <location>
        <begin position="294"/>
        <end position="303"/>
    </location>
</feature>
<dbReference type="VEuPathDB" id="FungiDB:PADG_04556"/>